<dbReference type="Gene3D" id="6.10.140.1330">
    <property type="match status" value="1"/>
</dbReference>
<feature type="transmembrane region" description="Helical" evidence="11">
    <location>
        <begin position="81"/>
        <end position="104"/>
    </location>
</feature>
<evidence type="ECO:0000256" key="4">
    <source>
        <dbReference type="ARBA" id="ARBA00022475"/>
    </source>
</evidence>
<dbReference type="SUPFAM" id="SSF55073">
    <property type="entry name" value="Nucleotide cyclase"/>
    <property type="match status" value="1"/>
</dbReference>
<keyword evidence="6 11" id="KW-1133">Transmembrane helix</keyword>
<dbReference type="GO" id="GO:0051453">
    <property type="term" value="P:regulation of intracellular pH"/>
    <property type="evidence" value="ECO:0007669"/>
    <property type="project" value="TreeGrafter"/>
</dbReference>
<organism evidence="13 14">
    <name type="scientific">Thiomicrorhabdus xiamenensis</name>
    <dbReference type="NCBI Taxonomy" id="2739063"/>
    <lineage>
        <taxon>Bacteria</taxon>
        <taxon>Pseudomonadati</taxon>
        <taxon>Pseudomonadota</taxon>
        <taxon>Gammaproteobacteria</taxon>
        <taxon>Thiotrichales</taxon>
        <taxon>Piscirickettsiaceae</taxon>
        <taxon>Thiomicrorhabdus</taxon>
    </lineage>
</organism>
<evidence type="ECO:0000313" key="14">
    <source>
        <dbReference type="Proteomes" id="UP000504724"/>
    </source>
</evidence>
<keyword evidence="5 11" id="KW-0812">Transmembrane</keyword>
<dbReference type="InterPro" id="IPR006153">
    <property type="entry name" value="Cation/H_exchanger_TM"/>
</dbReference>
<keyword evidence="3" id="KW-0050">Antiport</keyword>
<keyword evidence="9 11" id="KW-0472">Membrane</keyword>
<evidence type="ECO:0000256" key="6">
    <source>
        <dbReference type="ARBA" id="ARBA00022989"/>
    </source>
</evidence>
<name>A0A7D4TH70_9GAMM</name>
<feature type="transmembrane region" description="Helical" evidence="11">
    <location>
        <begin position="288"/>
        <end position="311"/>
    </location>
</feature>
<keyword evidence="7" id="KW-0915">Sodium</keyword>
<feature type="transmembrane region" description="Helical" evidence="11">
    <location>
        <begin position="317"/>
        <end position="338"/>
    </location>
</feature>
<keyword evidence="8" id="KW-0406">Ion transport</keyword>
<evidence type="ECO:0000259" key="12">
    <source>
        <dbReference type="Pfam" id="PF00999"/>
    </source>
</evidence>
<feature type="transmembrane region" description="Helical" evidence="11">
    <location>
        <begin position="111"/>
        <end position="135"/>
    </location>
</feature>
<keyword evidence="4" id="KW-1003">Cell membrane</keyword>
<dbReference type="PANTHER" id="PTHR10110:SF86">
    <property type="entry name" value="SODIUM_HYDROGEN EXCHANGER 7"/>
    <property type="match status" value="1"/>
</dbReference>
<dbReference type="InterPro" id="IPR029787">
    <property type="entry name" value="Nucleotide_cyclase"/>
</dbReference>
<dbReference type="KEGG" id="txa:HQN79_10905"/>
<evidence type="ECO:0000256" key="1">
    <source>
        <dbReference type="ARBA" id="ARBA00004651"/>
    </source>
</evidence>
<evidence type="ECO:0000256" key="9">
    <source>
        <dbReference type="ARBA" id="ARBA00023136"/>
    </source>
</evidence>
<dbReference type="EMBL" id="CP054020">
    <property type="protein sequence ID" value="QKI90048.1"/>
    <property type="molecule type" value="Genomic_DNA"/>
</dbReference>
<evidence type="ECO:0000256" key="5">
    <source>
        <dbReference type="ARBA" id="ARBA00022692"/>
    </source>
</evidence>
<evidence type="ECO:0000256" key="10">
    <source>
        <dbReference type="ARBA" id="ARBA00023201"/>
    </source>
</evidence>
<dbReference type="PANTHER" id="PTHR10110">
    <property type="entry name" value="SODIUM/HYDROGEN EXCHANGER"/>
    <property type="match status" value="1"/>
</dbReference>
<evidence type="ECO:0000313" key="13">
    <source>
        <dbReference type="EMBL" id="QKI90048.1"/>
    </source>
</evidence>
<dbReference type="GO" id="GO:0015385">
    <property type="term" value="F:sodium:proton antiporter activity"/>
    <property type="evidence" value="ECO:0007669"/>
    <property type="project" value="InterPro"/>
</dbReference>
<dbReference type="InterPro" id="IPR018422">
    <property type="entry name" value="Cation/H_exchanger_CPA1"/>
</dbReference>
<reference evidence="13 14" key="1">
    <citation type="submission" date="2020-05" db="EMBL/GenBank/DDBJ databases">
        <title>Thiomicrorhabdus sediminis sp.nov. and Thiomicrorhabdus xiamenensis sp.nov., novel sulfur-oxidizing bacteria isolated from coastal sediment.</title>
        <authorList>
            <person name="Liu X."/>
        </authorList>
    </citation>
    <scope>NUCLEOTIDE SEQUENCE [LARGE SCALE GENOMIC DNA]</scope>
    <source>
        <strain evidence="13 14">G2</strain>
    </source>
</reference>
<protein>
    <submittedName>
        <fullName evidence="13">Cation:proton antiporter</fullName>
    </submittedName>
</protein>
<evidence type="ECO:0000256" key="2">
    <source>
        <dbReference type="ARBA" id="ARBA00022448"/>
    </source>
</evidence>
<feature type="transmembrane region" description="Helical" evidence="11">
    <location>
        <begin position="378"/>
        <end position="399"/>
    </location>
</feature>
<keyword evidence="2" id="KW-0813">Transport</keyword>
<dbReference type="GO" id="GO:0005886">
    <property type="term" value="C:plasma membrane"/>
    <property type="evidence" value="ECO:0007669"/>
    <property type="project" value="UniProtKB-SubCell"/>
</dbReference>
<dbReference type="AlphaFoldDB" id="A0A7D4TH70"/>
<feature type="transmembrane region" description="Helical" evidence="11">
    <location>
        <begin position="187"/>
        <end position="205"/>
    </location>
</feature>
<dbReference type="GO" id="GO:0098719">
    <property type="term" value="P:sodium ion import across plasma membrane"/>
    <property type="evidence" value="ECO:0007669"/>
    <property type="project" value="TreeGrafter"/>
</dbReference>
<comment type="subcellular location">
    <subcellularLocation>
        <location evidence="1">Cell membrane</location>
        <topology evidence="1">Multi-pass membrane protein</topology>
    </subcellularLocation>
</comment>
<accession>A0A7D4TH70</accession>
<evidence type="ECO:0000256" key="8">
    <source>
        <dbReference type="ARBA" id="ARBA00023065"/>
    </source>
</evidence>
<feature type="transmembrane region" description="Helical" evidence="11">
    <location>
        <begin position="233"/>
        <end position="251"/>
    </location>
</feature>
<feature type="transmembrane region" description="Helical" evidence="11">
    <location>
        <begin position="24"/>
        <end position="41"/>
    </location>
</feature>
<keyword evidence="10" id="KW-0739">Sodium transport</keyword>
<gene>
    <name evidence="13" type="ORF">HQN79_10905</name>
</gene>
<sequence>MLLLFTLILSVVLLARFFEERFRVPFALSSIFLAYLANFVFDLQTFGDFFPEIVYLMLPIILIPDVLGVSRSELKNNLVAITYLSLIAVILSIAMAIGITYLVLPEYYFAVGVLLALFAPLMATDVVSVTSIFGHFKLPVKLKLYAEGESLFNDITAMMIFFFVALPLISGHDFAFSQFTLNFGKMLFESVLIGLAVGLMGYYAFKFFSDSVEQFLSLYIMASMAFLVSEHQGVSGIMGVVVTILLFKYLFDKEGHYKKLDASSLYGFLNSESASEVNFRAYRKEAHYLGFFANGVIFVAIASVVDLQLLWKYHLEILLVFVLTTLIRFLMISPLIWWKKHPFRWSGALTLAGMKGGLAVIMVFALPEDFIYREAFMAIVLGVVMLSMFVYTGLLVPFLKYYAAGFALDKADDRHHYSDQEAKEQLKKILQKDSKTQAYNALVFEELVEKEMARSQRHLEPFALLAFETEDVKLIKHKVLPFLRKSDYFGKLGPQRYAILATYSDIDAATIFAHKLKDRLGDLHIAVAEYATGDTLEMLYDKLETAFHSRKPIDIEI</sequence>
<dbReference type="RefSeq" id="WP_173286450.1">
    <property type="nucleotide sequence ID" value="NZ_CP054020.1"/>
</dbReference>
<dbReference type="Proteomes" id="UP000504724">
    <property type="component" value="Chromosome"/>
</dbReference>
<evidence type="ECO:0000256" key="7">
    <source>
        <dbReference type="ARBA" id="ARBA00023053"/>
    </source>
</evidence>
<feature type="transmembrane region" description="Helical" evidence="11">
    <location>
        <begin position="155"/>
        <end position="175"/>
    </location>
</feature>
<dbReference type="GO" id="GO:0015386">
    <property type="term" value="F:potassium:proton antiporter activity"/>
    <property type="evidence" value="ECO:0007669"/>
    <property type="project" value="TreeGrafter"/>
</dbReference>
<keyword evidence="14" id="KW-1185">Reference proteome</keyword>
<feature type="transmembrane region" description="Helical" evidence="11">
    <location>
        <begin position="345"/>
        <end position="366"/>
    </location>
</feature>
<evidence type="ECO:0000256" key="3">
    <source>
        <dbReference type="ARBA" id="ARBA00022449"/>
    </source>
</evidence>
<proteinExistence type="predicted"/>
<dbReference type="Pfam" id="PF00999">
    <property type="entry name" value="Na_H_Exchanger"/>
    <property type="match status" value="1"/>
</dbReference>
<feature type="domain" description="Cation/H+ exchanger transmembrane" evidence="12">
    <location>
        <begin position="12"/>
        <end position="400"/>
    </location>
</feature>
<evidence type="ECO:0000256" key="11">
    <source>
        <dbReference type="SAM" id="Phobius"/>
    </source>
</evidence>
<feature type="transmembrane region" description="Helical" evidence="11">
    <location>
        <begin position="53"/>
        <end position="69"/>
    </location>
</feature>